<accession>A0A8S9HQ90</accession>
<organism evidence="1">
    <name type="scientific">Brassica cretica</name>
    <name type="common">Mustard</name>
    <dbReference type="NCBI Taxonomy" id="69181"/>
    <lineage>
        <taxon>Eukaryota</taxon>
        <taxon>Viridiplantae</taxon>
        <taxon>Streptophyta</taxon>
        <taxon>Embryophyta</taxon>
        <taxon>Tracheophyta</taxon>
        <taxon>Spermatophyta</taxon>
        <taxon>Magnoliopsida</taxon>
        <taxon>eudicotyledons</taxon>
        <taxon>Gunneridae</taxon>
        <taxon>Pentapetalae</taxon>
        <taxon>rosids</taxon>
        <taxon>malvids</taxon>
        <taxon>Brassicales</taxon>
        <taxon>Brassicaceae</taxon>
        <taxon>Brassiceae</taxon>
        <taxon>Brassica</taxon>
    </lineage>
</organism>
<name>A0A8S9HQ90_BRACR</name>
<dbReference type="EMBL" id="QGKY02001250">
    <property type="protein sequence ID" value="KAF2561291.1"/>
    <property type="molecule type" value="Genomic_DNA"/>
</dbReference>
<evidence type="ECO:0000313" key="1">
    <source>
        <dbReference type="EMBL" id="KAF2561291.1"/>
    </source>
</evidence>
<protein>
    <submittedName>
        <fullName evidence="1">Uncharacterized protein</fullName>
    </submittedName>
</protein>
<comment type="caution">
    <text evidence="1">The sequence shown here is derived from an EMBL/GenBank/DDBJ whole genome shotgun (WGS) entry which is preliminary data.</text>
</comment>
<dbReference type="AlphaFoldDB" id="A0A8S9HQ90"/>
<reference evidence="1" key="1">
    <citation type="submission" date="2019-12" db="EMBL/GenBank/DDBJ databases">
        <title>Genome sequencing and annotation of Brassica cretica.</title>
        <authorList>
            <person name="Studholme D.J."/>
            <person name="Sarris P.F."/>
        </authorList>
    </citation>
    <scope>NUCLEOTIDE SEQUENCE</scope>
    <source>
        <strain evidence="1">PFS-102/07</strain>
        <tissue evidence="1">Leaf</tissue>
    </source>
</reference>
<proteinExistence type="predicted"/>
<sequence>MLLHHSSAVSLFLGGQERMMRWQTHGSGYAATGYTAKEKAVVETMHQLTLKINGVDKNKLYETKVWGAAKVELQGVAGVQACW</sequence>
<gene>
    <name evidence="1" type="ORF">F2Q70_00017014</name>
</gene>